<dbReference type="SMART" id="SM00342">
    <property type="entry name" value="HTH_ARAC"/>
    <property type="match status" value="1"/>
</dbReference>
<proteinExistence type="predicted"/>
<dbReference type="InterPro" id="IPR009057">
    <property type="entry name" value="Homeodomain-like_sf"/>
</dbReference>
<keyword evidence="3" id="KW-0804">Transcription</keyword>
<dbReference type="InterPro" id="IPR018062">
    <property type="entry name" value="HTH_AraC-typ_CS"/>
</dbReference>
<dbReference type="Gene3D" id="1.10.10.60">
    <property type="entry name" value="Homeodomain-like"/>
    <property type="match status" value="1"/>
</dbReference>
<keyword evidence="2" id="KW-0238">DNA-binding</keyword>
<evidence type="ECO:0000313" key="5">
    <source>
        <dbReference type="EMBL" id="MEL0616434.1"/>
    </source>
</evidence>
<gene>
    <name evidence="5" type="ORF">V6243_06280</name>
</gene>
<keyword evidence="1" id="KW-0805">Transcription regulation</keyword>
<dbReference type="Pfam" id="PF12833">
    <property type="entry name" value="HTH_18"/>
    <property type="match status" value="1"/>
</dbReference>
<evidence type="ECO:0000256" key="3">
    <source>
        <dbReference type="ARBA" id="ARBA00023163"/>
    </source>
</evidence>
<evidence type="ECO:0000313" key="6">
    <source>
        <dbReference type="Proteomes" id="UP001378242"/>
    </source>
</evidence>
<evidence type="ECO:0000256" key="2">
    <source>
        <dbReference type="ARBA" id="ARBA00023125"/>
    </source>
</evidence>
<dbReference type="EMBL" id="JBAKAP010000005">
    <property type="protein sequence ID" value="MEL0616434.1"/>
    <property type="molecule type" value="Genomic_DNA"/>
</dbReference>
<dbReference type="PANTHER" id="PTHR46796">
    <property type="entry name" value="HTH-TYPE TRANSCRIPTIONAL ACTIVATOR RHAS-RELATED"/>
    <property type="match status" value="1"/>
</dbReference>
<protein>
    <submittedName>
        <fullName evidence="5">Helix-turn-helix domain-containing protein</fullName>
    </submittedName>
</protein>
<feature type="domain" description="HTH araC/xylS-type" evidence="4">
    <location>
        <begin position="227"/>
        <end position="327"/>
    </location>
</feature>
<dbReference type="PROSITE" id="PS01124">
    <property type="entry name" value="HTH_ARAC_FAMILY_2"/>
    <property type="match status" value="1"/>
</dbReference>
<organism evidence="5 6">
    <name type="scientific">Cobetia marina</name>
    <name type="common">Deleya marina</name>
    <dbReference type="NCBI Taxonomy" id="28258"/>
    <lineage>
        <taxon>Bacteria</taxon>
        <taxon>Pseudomonadati</taxon>
        <taxon>Pseudomonadota</taxon>
        <taxon>Gammaproteobacteria</taxon>
        <taxon>Oceanospirillales</taxon>
        <taxon>Halomonadaceae</taxon>
        <taxon>Cobetia</taxon>
    </lineage>
</organism>
<reference evidence="5 6" key="1">
    <citation type="submission" date="2024-02" db="EMBL/GenBank/DDBJ databases">
        <title>Bacteria isolated from the canopy kelp, Nereocystis luetkeana.</title>
        <authorList>
            <person name="Pfister C.A."/>
            <person name="Younker I.T."/>
            <person name="Light S.H."/>
        </authorList>
    </citation>
    <scope>NUCLEOTIDE SEQUENCE [LARGE SCALE GENOMIC DNA]</scope>
    <source>
        <strain evidence="5 6">TI.5.07</strain>
    </source>
</reference>
<dbReference type="InterPro" id="IPR050204">
    <property type="entry name" value="AraC_XylS_family_regulators"/>
</dbReference>
<keyword evidence="6" id="KW-1185">Reference proteome</keyword>
<evidence type="ECO:0000259" key="4">
    <source>
        <dbReference type="PROSITE" id="PS01124"/>
    </source>
</evidence>
<evidence type="ECO:0000256" key="1">
    <source>
        <dbReference type="ARBA" id="ARBA00023015"/>
    </source>
</evidence>
<dbReference type="PANTHER" id="PTHR46796:SF12">
    <property type="entry name" value="HTH-TYPE DNA-BINDING TRANSCRIPTIONAL ACTIVATOR EUTR"/>
    <property type="match status" value="1"/>
</dbReference>
<dbReference type="SUPFAM" id="SSF46689">
    <property type="entry name" value="Homeodomain-like"/>
    <property type="match status" value="1"/>
</dbReference>
<sequence>MHEDVSRTADSDATWRHGIFEHAPGKCTREAWDVNEQAHNLTDWSQHYDQYGQGAFYGRIDELHLPGMQVFKEYTSQALDQQCHVWPDSLWIGIPAERQPCRINGYALEKGDIMCQPGGQDFALTTPDSFAIHSLVLRRDWLLEIVGESAFTLLEGDPQRSMRLGMPQGTRQAVTFLMDRLIKRQETGFEVQVHQDILSLAVAAILEERTPLTDRYPSYHHRRQVVERVREYVNSTEPAPVSIESLCRIAHVSQRTLRNSFTSILGISPMQFIRLNRLNQVRRRLCDPQSTSTVGQIASDWGFYHLGQFAQDYRHLFGESPSSTLARYRRKGPAPEAHFAAR</sequence>
<accession>A0ABU9GD85</accession>
<dbReference type="Proteomes" id="UP001378242">
    <property type="component" value="Unassembled WGS sequence"/>
</dbReference>
<dbReference type="RefSeq" id="WP_341542135.1">
    <property type="nucleotide sequence ID" value="NZ_JBAKAP010000005.1"/>
</dbReference>
<comment type="caution">
    <text evidence="5">The sequence shown here is derived from an EMBL/GenBank/DDBJ whole genome shotgun (WGS) entry which is preliminary data.</text>
</comment>
<name>A0ABU9GD85_COBMA</name>
<dbReference type="InterPro" id="IPR018060">
    <property type="entry name" value="HTH_AraC"/>
</dbReference>
<dbReference type="PROSITE" id="PS00041">
    <property type="entry name" value="HTH_ARAC_FAMILY_1"/>
    <property type="match status" value="1"/>
</dbReference>